<evidence type="ECO:0000256" key="7">
    <source>
        <dbReference type="ARBA" id="ARBA00022962"/>
    </source>
</evidence>
<reference evidence="8 9" key="1">
    <citation type="submission" date="2016-03" db="EMBL/GenBank/DDBJ databases">
        <authorList>
            <person name="Ploux O."/>
        </authorList>
    </citation>
    <scope>NUCLEOTIDE SEQUENCE [LARGE SCALE GENOMIC DNA]</scope>
    <source>
        <strain evidence="8 9">R0</strain>
    </source>
</reference>
<organism evidence="8 9">
    <name type="scientific">Bdellovibrio bacteriovorus</name>
    <dbReference type="NCBI Taxonomy" id="959"/>
    <lineage>
        <taxon>Bacteria</taxon>
        <taxon>Pseudomonadati</taxon>
        <taxon>Bdellovibrionota</taxon>
        <taxon>Bdellovibrionia</taxon>
        <taxon>Bdellovibrionales</taxon>
        <taxon>Pseudobdellovibrionaceae</taxon>
        <taxon>Bdellovibrio</taxon>
    </lineage>
</organism>
<keyword evidence="3" id="KW-0547">Nucleotide-binding</keyword>
<protein>
    <submittedName>
        <fullName evidence="8">Phosphoribosylformylglycinamidine synthase</fullName>
    </submittedName>
</protein>
<sequence>MSTKPNQTAPKFLVLWGDGINCENETARAIELAGGSAKKVHVNELLKNPKSLHEYQAMVFPGGFSFGDHLGSGQILSLKLENVLKSELQEFVKTRPVLGICNGFQTMIRLGLLPDADFNRTCALVKNRQGHFIDQWVTVERDEKSPCIWTKNLPKEFVLPMRHGEGRFVCKEESLLKRLIQNNQAVLKYKEDVNGAQAQIAGVCDPSGLVFALMPHPEAALHDWHLPFEGTAYGLEFFKNAVTYLRTQP</sequence>
<keyword evidence="7" id="KW-0315">Glutamine amidotransferase</keyword>
<keyword evidence="4" id="KW-0658">Purine biosynthesis</keyword>
<evidence type="ECO:0000313" key="9">
    <source>
        <dbReference type="Proteomes" id="UP000075320"/>
    </source>
</evidence>
<dbReference type="PANTHER" id="PTHR10099:SF1">
    <property type="entry name" value="PHOSPHORIBOSYLFORMYLGLYCINAMIDINE SYNTHASE"/>
    <property type="match status" value="1"/>
</dbReference>
<evidence type="ECO:0000256" key="6">
    <source>
        <dbReference type="ARBA" id="ARBA00022840"/>
    </source>
</evidence>
<dbReference type="GO" id="GO:0005524">
    <property type="term" value="F:ATP binding"/>
    <property type="evidence" value="ECO:0007669"/>
    <property type="project" value="UniProtKB-KW"/>
</dbReference>
<dbReference type="GO" id="GO:0005737">
    <property type="term" value="C:cytoplasm"/>
    <property type="evidence" value="ECO:0007669"/>
    <property type="project" value="TreeGrafter"/>
</dbReference>
<evidence type="ECO:0000256" key="3">
    <source>
        <dbReference type="ARBA" id="ARBA00022741"/>
    </source>
</evidence>
<dbReference type="SUPFAM" id="SSF52317">
    <property type="entry name" value="Class I glutamine amidotransferase-like"/>
    <property type="match status" value="1"/>
</dbReference>
<evidence type="ECO:0000256" key="2">
    <source>
        <dbReference type="ARBA" id="ARBA00022598"/>
    </source>
</evidence>
<dbReference type="RefSeq" id="WP_061833485.1">
    <property type="nucleotide sequence ID" value="NZ_LUKE01000001.1"/>
</dbReference>
<dbReference type="InterPro" id="IPR010075">
    <property type="entry name" value="PRibForGlyAmidine_synth_PurQ"/>
</dbReference>
<keyword evidence="9" id="KW-1185">Reference proteome</keyword>
<dbReference type="InterPro" id="IPR029062">
    <property type="entry name" value="Class_I_gatase-like"/>
</dbReference>
<dbReference type="AlphaFoldDB" id="A0A150WP13"/>
<dbReference type="PIRSF" id="PIRSF001586">
    <property type="entry name" value="FGAM_synth_I"/>
    <property type="match status" value="1"/>
</dbReference>
<keyword evidence="5" id="KW-0378">Hydrolase</keyword>
<keyword evidence="6" id="KW-0067">ATP-binding</keyword>
<accession>A0A150WP13</accession>
<keyword evidence="2" id="KW-0436">Ligase</keyword>
<comment type="caution">
    <text evidence="8">The sequence shown here is derived from an EMBL/GenBank/DDBJ whole genome shotgun (WGS) entry which is preliminary data.</text>
</comment>
<gene>
    <name evidence="8" type="ORF">AZI86_02310</name>
</gene>
<dbReference type="Proteomes" id="UP000075320">
    <property type="component" value="Unassembled WGS sequence"/>
</dbReference>
<dbReference type="PROSITE" id="PS51273">
    <property type="entry name" value="GATASE_TYPE_1"/>
    <property type="match status" value="1"/>
</dbReference>
<proteinExistence type="predicted"/>
<keyword evidence="1" id="KW-0963">Cytoplasm</keyword>
<name>A0A150WP13_BDEBC</name>
<dbReference type="Pfam" id="PF13507">
    <property type="entry name" value="GATase_5"/>
    <property type="match status" value="1"/>
</dbReference>
<dbReference type="EMBL" id="LUKE01000001">
    <property type="protein sequence ID" value="KYG65925.1"/>
    <property type="molecule type" value="Genomic_DNA"/>
</dbReference>
<dbReference type="GO" id="GO:0016787">
    <property type="term" value="F:hydrolase activity"/>
    <property type="evidence" value="ECO:0007669"/>
    <property type="project" value="UniProtKB-KW"/>
</dbReference>
<dbReference type="SMART" id="SM01211">
    <property type="entry name" value="GATase_5"/>
    <property type="match status" value="1"/>
</dbReference>
<dbReference type="OrthoDB" id="9804441at2"/>
<dbReference type="Gene3D" id="3.40.50.880">
    <property type="match status" value="1"/>
</dbReference>
<evidence type="ECO:0000256" key="5">
    <source>
        <dbReference type="ARBA" id="ARBA00022801"/>
    </source>
</evidence>
<evidence type="ECO:0000256" key="4">
    <source>
        <dbReference type="ARBA" id="ARBA00022755"/>
    </source>
</evidence>
<evidence type="ECO:0000313" key="8">
    <source>
        <dbReference type="EMBL" id="KYG65925.1"/>
    </source>
</evidence>
<dbReference type="GO" id="GO:0006189">
    <property type="term" value="P:'de novo' IMP biosynthetic process"/>
    <property type="evidence" value="ECO:0007669"/>
    <property type="project" value="InterPro"/>
</dbReference>
<evidence type="ECO:0000256" key="1">
    <source>
        <dbReference type="ARBA" id="ARBA00022490"/>
    </source>
</evidence>
<dbReference type="GO" id="GO:0004642">
    <property type="term" value="F:phosphoribosylformylglycinamidine synthase activity"/>
    <property type="evidence" value="ECO:0007669"/>
    <property type="project" value="InterPro"/>
</dbReference>
<dbReference type="PANTHER" id="PTHR10099">
    <property type="entry name" value="PHOSPHORIBOSYLFORMYLGLYCINAMIDINE SYNTHASE"/>
    <property type="match status" value="1"/>
</dbReference>